<evidence type="ECO:0000256" key="1">
    <source>
        <dbReference type="ARBA" id="ARBA00023015"/>
    </source>
</evidence>
<keyword evidence="1" id="KW-0805">Transcription regulation</keyword>
<dbReference type="InterPro" id="IPR011991">
    <property type="entry name" value="ArsR-like_HTH"/>
</dbReference>
<dbReference type="Gene3D" id="1.10.10.10">
    <property type="entry name" value="Winged helix-like DNA-binding domain superfamily/Winged helix DNA-binding domain"/>
    <property type="match status" value="1"/>
</dbReference>
<dbReference type="SUPFAM" id="SSF46785">
    <property type="entry name" value="Winged helix' DNA-binding domain"/>
    <property type="match status" value="1"/>
</dbReference>
<dbReference type="AlphaFoldDB" id="A0A926DDH7"/>
<evidence type="ECO:0000313" key="4">
    <source>
        <dbReference type="EMBL" id="MBC8535319.1"/>
    </source>
</evidence>
<dbReference type="PIRSF" id="PIRSF016838">
    <property type="entry name" value="PafC"/>
    <property type="match status" value="1"/>
</dbReference>
<dbReference type="InterPro" id="IPR051534">
    <property type="entry name" value="CBASS_pafABC_assoc_protein"/>
</dbReference>
<comment type="caution">
    <text evidence="4">The sequence shown here is derived from an EMBL/GenBank/DDBJ whole genome shotgun (WGS) entry which is preliminary data.</text>
</comment>
<dbReference type="InterPro" id="IPR036390">
    <property type="entry name" value="WH_DNA-bd_sf"/>
</dbReference>
<evidence type="ECO:0000256" key="2">
    <source>
        <dbReference type="ARBA" id="ARBA00023163"/>
    </source>
</evidence>
<dbReference type="InterPro" id="IPR026881">
    <property type="entry name" value="WYL_dom"/>
</dbReference>
<dbReference type="PANTHER" id="PTHR34580:SF1">
    <property type="entry name" value="PROTEIN PAFC"/>
    <property type="match status" value="1"/>
</dbReference>
<accession>A0A926DDH7</accession>
<proteinExistence type="predicted"/>
<evidence type="ECO:0000259" key="3">
    <source>
        <dbReference type="PROSITE" id="PS51000"/>
    </source>
</evidence>
<protein>
    <submittedName>
        <fullName evidence="4">YafY family transcriptional regulator</fullName>
    </submittedName>
</protein>
<dbReference type="PROSITE" id="PS51000">
    <property type="entry name" value="HTH_DEOR_2"/>
    <property type="match status" value="1"/>
</dbReference>
<dbReference type="EMBL" id="JACRSP010000001">
    <property type="protein sequence ID" value="MBC8535319.1"/>
    <property type="molecule type" value="Genomic_DNA"/>
</dbReference>
<dbReference type="CDD" id="cd00090">
    <property type="entry name" value="HTH_ARSR"/>
    <property type="match status" value="1"/>
</dbReference>
<dbReference type="Proteomes" id="UP000620366">
    <property type="component" value="Unassembled WGS sequence"/>
</dbReference>
<dbReference type="Pfam" id="PF13280">
    <property type="entry name" value="WYL"/>
    <property type="match status" value="1"/>
</dbReference>
<evidence type="ECO:0000313" key="5">
    <source>
        <dbReference type="Proteomes" id="UP000620366"/>
    </source>
</evidence>
<dbReference type="InterPro" id="IPR036388">
    <property type="entry name" value="WH-like_DNA-bd_sf"/>
</dbReference>
<keyword evidence="2" id="KW-0804">Transcription</keyword>
<dbReference type="SMART" id="SM00420">
    <property type="entry name" value="HTH_DEOR"/>
    <property type="match status" value="1"/>
</dbReference>
<dbReference type="InterPro" id="IPR028349">
    <property type="entry name" value="PafC-like"/>
</dbReference>
<keyword evidence="5" id="KW-1185">Reference proteome</keyword>
<dbReference type="Pfam" id="PF25583">
    <property type="entry name" value="WCX"/>
    <property type="match status" value="1"/>
</dbReference>
<dbReference type="Pfam" id="PF08279">
    <property type="entry name" value="HTH_11"/>
    <property type="match status" value="1"/>
</dbReference>
<reference evidence="4" key="1">
    <citation type="submission" date="2020-08" db="EMBL/GenBank/DDBJ databases">
        <title>Genome public.</title>
        <authorList>
            <person name="Liu C."/>
            <person name="Sun Q."/>
        </authorList>
    </citation>
    <scope>NUCLEOTIDE SEQUENCE</scope>
    <source>
        <strain evidence="4">BX7</strain>
    </source>
</reference>
<dbReference type="InterPro" id="IPR001034">
    <property type="entry name" value="DeoR_HTH"/>
</dbReference>
<dbReference type="RefSeq" id="WP_249298973.1">
    <property type="nucleotide sequence ID" value="NZ_JACRSP010000001.1"/>
</dbReference>
<gene>
    <name evidence="4" type="ORF">H8695_01225</name>
</gene>
<dbReference type="PANTHER" id="PTHR34580">
    <property type="match status" value="1"/>
</dbReference>
<name>A0A926DDH7_9FIRM</name>
<dbReference type="InterPro" id="IPR057727">
    <property type="entry name" value="WCX_dom"/>
</dbReference>
<sequence>MQIDRLFTMTYLLLERGSMTARELADYFEVSPRTIYRDLDVLSGAGIPVYASKGRGGGVRLLPDFIIDRSLLSKPERRSLLAGLQSMSALELPEAKSVLQKLGALFQERAETWLDVDFTHWGAGRLVREQFAALRNAVMEKRVLRFVYYSARGERAVRTVEPLKILFKGAGWYLYGYCRIRGDYRFFKLCRMEAVESTGECFTRTCPDQISTQQSFDGPTVRVVLRFEPELAFRVCDEFSPGQTERQPDGSFLATAEFPVGEWLYSYIMSFGPQAELLEPHSVREQLAERLSRAADRYREDRTQEDCHGQA</sequence>
<feature type="domain" description="HTH deoR-type" evidence="3">
    <location>
        <begin position="2"/>
        <end position="60"/>
    </location>
</feature>
<dbReference type="InterPro" id="IPR013196">
    <property type="entry name" value="HTH_11"/>
</dbReference>
<dbReference type="GO" id="GO:0003700">
    <property type="term" value="F:DNA-binding transcription factor activity"/>
    <property type="evidence" value="ECO:0007669"/>
    <property type="project" value="InterPro"/>
</dbReference>
<dbReference type="PROSITE" id="PS52050">
    <property type="entry name" value="WYL"/>
    <property type="match status" value="1"/>
</dbReference>
<organism evidence="4 5">
    <name type="scientific">Feifania hominis</name>
    <dbReference type="NCBI Taxonomy" id="2763660"/>
    <lineage>
        <taxon>Bacteria</taxon>
        <taxon>Bacillati</taxon>
        <taxon>Bacillota</taxon>
        <taxon>Clostridia</taxon>
        <taxon>Eubacteriales</taxon>
        <taxon>Feifaniaceae</taxon>
        <taxon>Feifania</taxon>
    </lineage>
</organism>